<dbReference type="Proteomes" id="UP000283786">
    <property type="component" value="Chromosome"/>
</dbReference>
<evidence type="ECO:0000313" key="2">
    <source>
        <dbReference type="Proteomes" id="UP000283786"/>
    </source>
</evidence>
<protein>
    <recommendedName>
        <fullName evidence="3">VWFA domain-containing protein</fullName>
    </recommendedName>
</protein>
<organism evidence="1 2">
    <name type="scientific">Pseudooceanicola algae</name>
    <dbReference type="NCBI Taxonomy" id="1537215"/>
    <lineage>
        <taxon>Bacteria</taxon>
        <taxon>Pseudomonadati</taxon>
        <taxon>Pseudomonadota</taxon>
        <taxon>Alphaproteobacteria</taxon>
        <taxon>Rhodobacterales</taxon>
        <taxon>Paracoccaceae</taxon>
        <taxon>Pseudooceanicola</taxon>
    </lineage>
</organism>
<proteinExistence type="predicted"/>
<evidence type="ECO:0008006" key="3">
    <source>
        <dbReference type="Google" id="ProtNLM"/>
    </source>
</evidence>
<dbReference type="AlphaFoldDB" id="A0A418SGR0"/>
<sequence length="236" mass="25120">MLRIALLLATLAASVAPASAESCRKALALGLDVSGSVDADEYRLQLDGLAAALGESEVRRALLDIPGAPARLMVFEWSGPADQRVLAPWRSIRSPGDIAALQDQLRHTQRQAMEPSTALGAAMNFARRELDAQDDCWSLVLDVSGDGVHNTRPHPASVDMGRITVNALAIGSGDGTGRGGESMGIQKLSAYFRAYVLRGPDAFVETALGFEGYHAAMARKLLRELQVLAVSQVTEP</sequence>
<dbReference type="Gene3D" id="3.40.50.410">
    <property type="entry name" value="von Willebrand factor, type A domain"/>
    <property type="match status" value="1"/>
</dbReference>
<dbReference type="Pfam" id="PF06707">
    <property type="entry name" value="DUF1194"/>
    <property type="match status" value="1"/>
</dbReference>
<dbReference type="SUPFAM" id="SSF53300">
    <property type="entry name" value="vWA-like"/>
    <property type="match status" value="1"/>
</dbReference>
<name>A0A418SGR0_9RHOB</name>
<dbReference type="RefSeq" id="WP_119839126.1">
    <property type="nucleotide sequence ID" value="NZ_CP060436.1"/>
</dbReference>
<dbReference type="EMBL" id="CP060436">
    <property type="protein sequence ID" value="QPM88897.1"/>
    <property type="molecule type" value="Genomic_DNA"/>
</dbReference>
<accession>A0A418SGR0</accession>
<keyword evidence="2" id="KW-1185">Reference proteome</keyword>
<gene>
    <name evidence="1" type="ORF">PSAL_001000</name>
</gene>
<dbReference type="OrthoDB" id="9792179at2"/>
<dbReference type="InterPro" id="IPR010607">
    <property type="entry name" value="DUF1194"/>
</dbReference>
<evidence type="ECO:0000313" key="1">
    <source>
        <dbReference type="EMBL" id="QPM88897.1"/>
    </source>
</evidence>
<reference evidence="1 2" key="1">
    <citation type="submission" date="2020-08" db="EMBL/GenBank/DDBJ databases">
        <title>Genome sequence of Rhodobacteraceae bacterium Lw-13e.</title>
        <authorList>
            <person name="Poehlein A."/>
            <person name="Wolter L."/>
            <person name="Daniel R."/>
            <person name="Brinkhoff T."/>
        </authorList>
    </citation>
    <scope>NUCLEOTIDE SEQUENCE [LARGE SCALE GENOMIC DNA]</scope>
    <source>
        <strain evidence="1 2">Lw-13e</strain>
    </source>
</reference>
<dbReference type="InterPro" id="IPR036465">
    <property type="entry name" value="vWFA_dom_sf"/>
</dbReference>
<dbReference type="KEGG" id="palw:PSAL_001000"/>